<dbReference type="AlphaFoldDB" id="A0A6I3SM36"/>
<protein>
    <submittedName>
        <fullName evidence="1">Uncharacterized protein</fullName>
    </submittedName>
</protein>
<dbReference type="Proteomes" id="UP000430670">
    <property type="component" value="Unassembled WGS sequence"/>
</dbReference>
<accession>A0A6I3SM36</accession>
<evidence type="ECO:0000313" key="2">
    <source>
        <dbReference type="Proteomes" id="UP000430670"/>
    </source>
</evidence>
<organism evidence="1 2">
    <name type="scientific">Heliobacterium mobile</name>
    <name type="common">Heliobacillus mobilis</name>
    <dbReference type="NCBI Taxonomy" id="28064"/>
    <lineage>
        <taxon>Bacteria</taxon>
        <taxon>Bacillati</taxon>
        <taxon>Bacillota</taxon>
        <taxon>Clostridia</taxon>
        <taxon>Eubacteriales</taxon>
        <taxon>Heliobacteriaceae</taxon>
        <taxon>Heliobacterium</taxon>
    </lineage>
</organism>
<name>A0A6I3SM36_HELMO</name>
<sequence length="53" mass="6362">MNLREKFQRPRRLRVIRDYSTSEIKQSGQRPAVFHFIGCVLSTQHRFLAVKPY</sequence>
<proteinExistence type="predicted"/>
<evidence type="ECO:0000313" key="1">
    <source>
        <dbReference type="EMBL" id="MTV49795.1"/>
    </source>
</evidence>
<comment type="caution">
    <text evidence="1">The sequence shown here is derived from an EMBL/GenBank/DDBJ whole genome shotgun (WGS) entry which is preliminary data.</text>
</comment>
<dbReference type="EMBL" id="WNKU01000015">
    <property type="protein sequence ID" value="MTV49795.1"/>
    <property type="molecule type" value="Genomic_DNA"/>
</dbReference>
<gene>
    <name evidence="1" type="ORF">GJ688_12515</name>
</gene>
<reference evidence="1 2" key="1">
    <citation type="submission" date="2019-11" db="EMBL/GenBank/DDBJ databases">
        <title>Whole-genome sequence of a the green, strictly anaerobic photosynthetic bacterium Heliobacillus mobilis DSM 6151.</title>
        <authorList>
            <person name="Kyndt J.A."/>
            <person name="Meyer T.E."/>
        </authorList>
    </citation>
    <scope>NUCLEOTIDE SEQUENCE [LARGE SCALE GENOMIC DNA]</scope>
    <source>
        <strain evidence="1 2">DSM 6151</strain>
    </source>
</reference>
<keyword evidence="2" id="KW-1185">Reference proteome</keyword>